<evidence type="ECO:0000313" key="1">
    <source>
        <dbReference type="EMBL" id="GBP83612.1"/>
    </source>
</evidence>
<keyword evidence="2" id="KW-1185">Reference proteome</keyword>
<gene>
    <name evidence="1" type="ORF">EVAR_61226_1</name>
</gene>
<dbReference type="EMBL" id="BGZK01001629">
    <property type="protein sequence ID" value="GBP83612.1"/>
    <property type="molecule type" value="Genomic_DNA"/>
</dbReference>
<accession>A0A4C1Z8G7</accession>
<sequence>MEAAVFILVGLKPHVMYIALATMDRHSTFRCQSIWVTLCLLTAYGVTSMIEWAECKLQQHNAVGGGEARQPQRQCASTAKRPHTRILAELALHRRNTFLALF</sequence>
<protein>
    <submittedName>
        <fullName evidence="1">Uncharacterized protein</fullName>
    </submittedName>
</protein>
<organism evidence="1 2">
    <name type="scientific">Eumeta variegata</name>
    <name type="common">Bagworm moth</name>
    <name type="synonym">Eumeta japonica</name>
    <dbReference type="NCBI Taxonomy" id="151549"/>
    <lineage>
        <taxon>Eukaryota</taxon>
        <taxon>Metazoa</taxon>
        <taxon>Ecdysozoa</taxon>
        <taxon>Arthropoda</taxon>
        <taxon>Hexapoda</taxon>
        <taxon>Insecta</taxon>
        <taxon>Pterygota</taxon>
        <taxon>Neoptera</taxon>
        <taxon>Endopterygota</taxon>
        <taxon>Lepidoptera</taxon>
        <taxon>Glossata</taxon>
        <taxon>Ditrysia</taxon>
        <taxon>Tineoidea</taxon>
        <taxon>Psychidae</taxon>
        <taxon>Oiketicinae</taxon>
        <taxon>Eumeta</taxon>
    </lineage>
</organism>
<dbReference type="Proteomes" id="UP000299102">
    <property type="component" value="Unassembled WGS sequence"/>
</dbReference>
<dbReference type="AlphaFoldDB" id="A0A4C1Z8G7"/>
<reference evidence="1 2" key="1">
    <citation type="journal article" date="2019" name="Commun. Biol.">
        <title>The bagworm genome reveals a unique fibroin gene that provides high tensile strength.</title>
        <authorList>
            <person name="Kono N."/>
            <person name="Nakamura H."/>
            <person name="Ohtoshi R."/>
            <person name="Tomita M."/>
            <person name="Numata K."/>
            <person name="Arakawa K."/>
        </authorList>
    </citation>
    <scope>NUCLEOTIDE SEQUENCE [LARGE SCALE GENOMIC DNA]</scope>
</reference>
<proteinExistence type="predicted"/>
<comment type="caution">
    <text evidence="1">The sequence shown here is derived from an EMBL/GenBank/DDBJ whole genome shotgun (WGS) entry which is preliminary data.</text>
</comment>
<evidence type="ECO:0000313" key="2">
    <source>
        <dbReference type="Proteomes" id="UP000299102"/>
    </source>
</evidence>
<name>A0A4C1Z8G7_EUMVA</name>